<evidence type="ECO:0000313" key="6">
    <source>
        <dbReference type="Proteomes" id="UP000220005"/>
    </source>
</evidence>
<dbReference type="PROSITE" id="PS51206">
    <property type="entry name" value="SF3_HELICASE_1"/>
    <property type="match status" value="1"/>
</dbReference>
<dbReference type="PANTHER" id="PTHR35372:SF2">
    <property type="entry name" value="SF3 HELICASE DOMAIN-CONTAINING PROTEIN"/>
    <property type="match status" value="1"/>
</dbReference>
<evidence type="ECO:0000256" key="2">
    <source>
        <dbReference type="ARBA" id="ARBA00022801"/>
    </source>
</evidence>
<dbReference type="InterPro" id="IPR006500">
    <property type="entry name" value="Helicase_put_C_phage/plasmid"/>
</dbReference>
<dbReference type="GO" id="GO:0005524">
    <property type="term" value="F:ATP binding"/>
    <property type="evidence" value="ECO:0007669"/>
    <property type="project" value="UniProtKB-KW"/>
</dbReference>
<dbReference type="PANTHER" id="PTHR35372">
    <property type="entry name" value="ATP BINDING PROTEIN-RELATED"/>
    <property type="match status" value="1"/>
</dbReference>
<dbReference type="InterPro" id="IPR045455">
    <property type="entry name" value="NrS-1_pol-like_helicase"/>
</dbReference>
<dbReference type="InterPro" id="IPR014818">
    <property type="entry name" value="Phage/plasmid_primase_P4_C"/>
</dbReference>
<dbReference type="NCBIfam" id="TIGR01613">
    <property type="entry name" value="primase_Cterm"/>
    <property type="match status" value="1"/>
</dbReference>
<reference evidence="5 6" key="1">
    <citation type="journal article" date="2017" name="Front. Microbiol.">
        <title>New Insights into the Diversity of the Genus Faecalibacterium.</title>
        <authorList>
            <person name="Benevides L."/>
            <person name="Burman S."/>
            <person name="Martin R."/>
            <person name="Robert V."/>
            <person name="Thomas M."/>
            <person name="Miquel S."/>
            <person name="Chain F."/>
            <person name="Sokol H."/>
            <person name="Bermudez-Humaran L.G."/>
            <person name="Morrison M."/>
            <person name="Langella P."/>
            <person name="Azevedo V.A."/>
            <person name="Chatel J.M."/>
            <person name="Soares S."/>
        </authorList>
    </citation>
    <scope>NUCLEOTIDE SEQUENCE [LARGE SCALE GENOMIC DNA]</scope>
    <source>
        <strain evidence="5 6">CNCM I 4575</strain>
    </source>
</reference>
<dbReference type="Proteomes" id="UP000220005">
    <property type="component" value="Unassembled WGS sequence"/>
</dbReference>
<proteinExistence type="predicted"/>
<keyword evidence="3" id="KW-0067">ATP-binding</keyword>
<evidence type="ECO:0000313" key="5">
    <source>
        <dbReference type="EMBL" id="PDX81754.1"/>
    </source>
</evidence>
<accession>A0A2A7ARE8</accession>
<evidence type="ECO:0000259" key="4">
    <source>
        <dbReference type="PROSITE" id="PS51206"/>
    </source>
</evidence>
<gene>
    <name evidence="5" type="ORF">CGS58_05290</name>
</gene>
<feature type="domain" description="SF3 helicase" evidence="4">
    <location>
        <begin position="150"/>
        <end position="306"/>
    </location>
</feature>
<sequence length="440" mass="50034">MPMGKSSPRNPLWPDWFDGEKIDEVTFCHELIRNHPMKCIENRFFTPDGPVEDEAELKQLILKEIQAFIIHGLSKRVANLLESLRIIAYSAPLDIEVDCIHLKNGIYHLADGTFQESRLFCRNRLPVAYNPKAAKPERWLAFLNELLEPEDIPTLQEYLGYCLIPCTKGQKMMFLLGKGGEGKSRIGLVLKKLMGDAVSNSSIQKVETSRFARADLENRLLMVDDDLNMNALPKTNYIKSIVTAEAKMDVERKGIQSYQSDIYARFLCFGNGALTALYDHSDGFWRRQLVLTTKDRPANREDDPFLVEALSAELEGILLWCLDGLQRLLRNSYKFTVSPKAAANLETIKRSSNNVLDFLDSEGYFRYKVDFSISSRDLYEIYKLWCEDNACHPVSAARLSSEVSQNAVRLDLEPTNNIYLPGGRRVRGFMGIEALVYPAA</sequence>
<dbReference type="InterPro" id="IPR014015">
    <property type="entry name" value="Helicase_SF3_DNA-vir"/>
</dbReference>
<evidence type="ECO:0000256" key="1">
    <source>
        <dbReference type="ARBA" id="ARBA00022741"/>
    </source>
</evidence>
<dbReference type="Pfam" id="PF19263">
    <property type="entry name" value="DUF5906"/>
    <property type="match status" value="1"/>
</dbReference>
<protein>
    <submittedName>
        <fullName evidence="5">DNA primase</fullName>
    </submittedName>
</protein>
<dbReference type="Pfam" id="PF08706">
    <property type="entry name" value="D5_N"/>
    <property type="match status" value="1"/>
</dbReference>
<keyword evidence="2" id="KW-0378">Hydrolase</keyword>
<name>A0A2A7ARE8_9FIRM</name>
<organism evidence="5 6">
    <name type="scientific">Faecalibacterium prausnitzii</name>
    <dbReference type="NCBI Taxonomy" id="853"/>
    <lineage>
        <taxon>Bacteria</taxon>
        <taxon>Bacillati</taxon>
        <taxon>Bacillota</taxon>
        <taxon>Clostridia</taxon>
        <taxon>Eubacteriales</taxon>
        <taxon>Oscillospiraceae</taxon>
        <taxon>Faecalibacterium</taxon>
    </lineage>
</organism>
<dbReference type="GO" id="GO:0016787">
    <property type="term" value="F:hydrolase activity"/>
    <property type="evidence" value="ECO:0007669"/>
    <property type="project" value="UniProtKB-KW"/>
</dbReference>
<dbReference type="EMBL" id="NMTY01000010">
    <property type="protein sequence ID" value="PDX81754.1"/>
    <property type="molecule type" value="Genomic_DNA"/>
</dbReference>
<dbReference type="Gene3D" id="3.40.50.300">
    <property type="entry name" value="P-loop containing nucleotide triphosphate hydrolases"/>
    <property type="match status" value="1"/>
</dbReference>
<dbReference type="SUPFAM" id="SSF52540">
    <property type="entry name" value="P-loop containing nucleoside triphosphate hydrolases"/>
    <property type="match status" value="1"/>
</dbReference>
<evidence type="ECO:0000256" key="3">
    <source>
        <dbReference type="ARBA" id="ARBA00022840"/>
    </source>
</evidence>
<dbReference type="AlphaFoldDB" id="A0A2A7ARE8"/>
<dbReference type="InterPro" id="IPR051620">
    <property type="entry name" value="ORF904-like_C"/>
</dbReference>
<dbReference type="InterPro" id="IPR027417">
    <property type="entry name" value="P-loop_NTPase"/>
</dbReference>
<keyword evidence="1" id="KW-0547">Nucleotide-binding</keyword>
<comment type="caution">
    <text evidence="5">The sequence shown here is derived from an EMBL/GenBank/DDBJ whole genome shotgun (WGS) entry which is preliminary data.</text>
</comment>